<proteinExistence type="predicted"/>
<organism evidence="1 2">
    <name type="scientific">Cystobacter fuscus</name>
    <dbReference type="NCBI Taxonomy" id="43"/>
    <lineage>
        <taxon>Bacteria</taxon>
        <taxon>Pseudomonadati</taxon>
        <taxon>Myxococcota</taxon>
        <taxon>Myxococcia</taxon>
        <taxon>Myxococcales</taxon>
        <taxon>Cystobacterineae</taxon>
        <taxon>Archangiaceae</taxon>
        <taxon>Cystobacter</taxon>
    </lineage>
</organism>
<dbReference type="AlphaFoldDB" id="A0A250IX35"/>
<dbReference type="PROSITE" id="PS51257">
    <property type="entry name" value="PROKAR_LIPOPROTEIN"/>
    <property type="match status" value="1"/>
</dbReference>
<dbReference type="KEGG" id="cfus:CYFUS_000869"/>
<sequence>MMRGAAESIRWGWRLVLVGAVLLGACRDPAKASGTALYVTTEFDPSLLLTQVRVWGDVDGQPHFGPQVLPEKAQRVLNSGETLRVVLGDVPNGVRAEVNVEGLRDGTVVARGTGGADIRDGYEVEVSLRLEPTTPPDPGTFCVGCEGCCIQGQCTPSTFNTCGTGGIACTACDPNFASHCDGRGFCACGASPACSPRTADRCLLGQCRCGNSQACGPGQQCVSGQCVCSPESCAGCCTGNVCDVGTTADRCGRGGVVCQKCDKNRSCTAEAVCG</sequence>
<dbReference type="EMBL" id="CP022098">
    <property type="protein sequence ID" value="ATB35456.1"/>
    <property type="molecule type" value="Genomic_DNA"/>
</dbReference>
<evidence type="ECO:0000313" key="1">
    <source>
        <dbReference type="EMBL" id="ATB35456.1"/>
    </source>
</evidence>
<name>A0A250IX35_9BACT</name>
<dbReference type="Proteomes" id="UP000217257">
    <property type="component" value="Chromosome"/>
</dbReference>
<evidence type="ECO:0000313" key="2">
    <source>
        <dbReference type="Proteomes" id="UP000217257"/>
    </source>
</evidence>
<accession>A0A250IX35</accession>
<reference evidence="1 2" key="1">
    <citation type="submission" date="2017-06" db="EMBL/GenBank/DDBJ databases">
        <title>Sequencing and comparative analysis of myxobacterial genomes.</title>
        <authorList>
            <person name="Rupp O."/>
            <person name="Goesmann A."/>
            <person name="Sogaard-Andersen L."/>
        </authorList>
    </citation>
    <scope>NUCLEOTIDE SEQUENCE [LARGE SCALE GENOMIC DNA]</scope>
    <source>
        <strain evidence="1 2">DSM 52655</strain>
    </source>
</reference>
<gene>
    <name evidence="1" type="ORF">CYFUS_000869</name>
</gene>
<protein>
    <submittedName>
        <fullName evidence="1">Uncharacterized protein</fullName>
    </submittedName>
</protein>